<name>D8T6Z4_SELML</name>
<evidence type="ECO:0000313" key="3">
    <source>
        <dbReference type="Proteomes" id="UP000001514"/>
    </source>
</evidence>
<accession>D8T6Z4</accession>
<keyword evidence="3" id="KW-1185">Reference proteome</keyword>
<dbReference type="KEGG" id="smo:SELMODRAFT_429687"/>
<evidence type="ECO:0008006" key="4">
    <source>
        <dbReference type="Google" id="ProtNLM"/>
    </source>
</evidence>
<dbReference type="HOGENOM" id="CLU_1177127_0_0_1"/>
<feature type="transmembrane region" description="Helical" evidence="1">
    <location>
        <begin position="6"/>
        <end position="27"/>
    </location>
</feature>
<evidence type="ECO:0000256" key="1">
    <source>
        <dbReference type="SAM" id="Phobius"/>
    </source>
</evidence>
<dbReference type="Proteomes" id="UP000001514">
    <property type="component" value="Unassembled WGS sequence"/>
</dbReference>
<organism evidence="3">
    <name type="scientific">Selaginella moellendorffii</name>
    <name type="common">Spikemoss</name>
    <dbReference type="NCBI Taxonomy" id="88036"/>
    <lineage>
        <taxon>Eukaryota</taxon>
        <taxon>Viridiplantae</taxon>
        <taxon>Streptophyta</taxon>
        <taxon>Embryophyta</taxon>
        <taxon>Tracheophyta</taxon>
        <taxon>Lycopodiopsida</taxon>
        <taxon>Selaginellales</taxon>
        <taxon>Selaginellaceae</taxon>
        <taxon>Selaginella</taxon>
    </lineage>
</organism>
<proteinExistence type="predicted"/>
<dbReference type="EMBL" id="GL377684">
    <property type="protein sequence ID" value="EFJ07533.1"/>
    <property type="molecule type" value="Genomic_DNA"/>
</dbReference>
<feature type="transmembrane region" description="Helical" evidence="1">
    <location>
        <begin position="39"/>
        <end position="59"/>
    </location>
</feature>
<reference evidence="2 3" key="1">
    <citation type="journal article" date="2011" name="Science">
        <title>The Selaginella genome identifies genetic changes associated with the evolution of vascular plants.</title>
        <authorList>
            <person name="Banks J.A."/>
            <person name="Nishiyama T."/>
            <person name="Hasebe M."/>
            <person name="Bowman J.L."/>
            <person name="Gribskov M."/>
            <person name="dePamphilis C."/>
            <person name="Albert V.A."/>
            <person name="Aono N."/>
            <person name="Aoyama T."/>
            <person name="Ambrose B.A."/>
            <person name="Ashton N.W."/>
            <person name="Axtell M.J."/>
            <person name="Barker E."/>
            <person name="Barker M.S."/>
            <person name="Bennetzen J.L."/>
            <person name="Bonawitz N.D."/>
            <person name="Chapple C."/>
            <person name="Cheng C."/>
            <person name="Correa L.G."/>
            <person name="Dacre M."/>
            <person name="DeBarry J."/>
            <person name="Dreyer I."/>
            <person name="Elias M."/>
            <person name="Engstrom E.M."/>
            <person name="Estelle M."/>
            <person name="Feng L."/>
            <person name="Finet C."/>
            <person name="Floyd S.K."/>
            <person name="Frommer W.B."/>
            <person name="Fujita T."/>
            <person name="Gramzow L."/>
            <person name="Gutensohn M."/>
            <person name="Harholt J."/>
            <person name="Hattori M."/>
            <person name="Heyl A."/>
            <person name="Hirai T."/>
            <person name="Hiwatashi Y."/>
            <person name="Ishikawa M."/>
            <person name="Iwata M."/>
            <person name="Karol K.G."/>
            <person name="Koehler B."/>
            <person name="Kolukisaoglu U."/>
            <person name="Kubo M."/>
            <person name="Kurata T."/>
            <person name="Lalonde S."/>
            <person name="Li K."/>
            <person name="Li Y."/>
            <person name="Litt A."/>
            <person name="Lyons E."/>
            <person name="Manning G."/>
            <person name="Maruyama T."/>
            <person name="Michael T.P."/>
            <person name="Mikami K."/>
            <person name="Miyazaki S."/>
            <person name="Morinaga S."/>
            <person name="Murata T."/>
            <person name="Mueller-Roeber B."/>
            <person name="Nelson D.R."/>
            <person name="Obara M."/>
            <person name="Oguri Y."/>
            <person name="Olmstead R.G."/>
            <person name="Onodera N."/>
            <person name="Petersen B.L."/>
            <person name="Pils B."/>
            <person name="Prigge M."/>
            <person name="Rensing S.A."/>
            <person name="Riano-Pachon D.M."/>
            <person name="Roberts A.W."/>
            <person name="Sato Y."/>
            <person name="Scheller H.V."/>
            <person name="Schulz B."/>
            <person name="Schulz C."/>
            <person name="Shakirov E.V."/>
            <person name="Shibagaki N."/>
            <person name="Shinohara N."/>
            <person name="Shippen D.E."/>
            <person name="Soerensen I."/>
            <person name="Sotooka R."/>
            <person name="Sugimoto N."/>
            <person name="Sugita M."/>
            <person name="Sumikawa N."/>
            <person name="Tanurdzic M."/>
            <person name="Theissen G."/>
            <person name="Ulvskov P."/>
            <person name="Wakazuki S."/>
            <person name="Weng J.K."/>
            <person name="Willats W.W."/>
            <person name="Wipf D."/>
            <person name="Wolf P.G."/>
            <person name="Yang L."/>
            <person name="Zimmer A.D."/>
            <person name="Zhu Q."/>
            <person name="Mitros T."/>
            <person name="Hellsten U."/>
            <person name="Loque D."/>
            <person name="Otillar R."/>
            <person name="Salamov A."/>
            <person name="Schmutz J."/>
            <person name="Shapiro H."/>
            <person name="Lindquist E."/>
            <person name="Lucas S."/>
            <person name="Rokhsar D."/>
            <person name="Grigoriev I.V."/>
        </authorList>
    </citation>
    <scope>NUCLEOTIDE SEQUENCE [LARGE SCALE GENOMIC DNA]</scope>
</reference>
<protein>
    <recommendedName>
        <fullName evidence="4">DUF4408 domain-containing protein</fullName>
    </recommendedName>
</protein>
<sequence>MTLVVLLFQSIGISRLLLILLLLAFSPDLADLASRSPKFFLFLAVNLLILSLLIATPSFRGSPGTIPSEEFESQRAIVVRDPMIVAHVNSADGSSNADVFFISSPAFYCENVSPLTPHPTRDDHHGREELCYNPGKEDDGAYDDSLALITTEVVFPVENRQICKAIVPFHQEIAEDPPRSTKTKKTTKKSTIKKRKAAAAIPKLLEEHQDHKQLAQVSDQVISSNGELGTATTVDVGRLSSCSIEDFNEACSTIIKLRRQEWQIR</sequence>
<gene>
    <name evidence="2" type="ORF">SELMODRAFT_429687</name>
</gene>
<dbReference type="Gramene" id="EFJ07533">
    <property type="protein sequence ID" value="EFJ07533"/>
    <property type="gene ID" value="SELMODRAFT_429687"/>
</dbReference>
<dbReference type="InParanoid" id="D8T6Z4"/>
<keyword evidence="1" id="KW-0812">Transmembrane</keyword>
<keyword evidence="1" id="KW-1133">Transmembrane helix</keyword>
<evidence type="ECO:0000313" key="2">
    <source>
        <dbReference type="EMBL" id="EFJ07533.1"/>
    </source>
</evidence>
<dbReference type="AlphaFoldDB" id="D8T6Z4"/>
<keyword evidence="1" id="KW-0472">Membrane</keyword>